<dbReference type="Proteomes" id="UP000240883">
    <property type="component" value="Unassembled WGS sequence"/>
</dbReference>
<dbReference type="OrthoDB" id="3799363at2759"/>
<accession>A0A2T2N8D2</accession>
<feature type="region of interest" description="Disordered" evidence="1">
    <location>
        <begin position="137"/>
        <end position="158"/>
    </location>
</feature>
<dbReference type="AlphaFoldDB" id="A0A2T2N8D2"/>
<gene>
    <name evidence="2" type="ORF">BS50DRAFT_144735</name>
</gene>
<sequence>MKSQDAYNVHLRQKPICDIVDRPTDDNRMDAAKWKEINLNRAPFSHAKDAGEKWTMLFRYIFPDDHEVPSPYEDNSISARFERLLAQTLETELLTRLGPALGNAIEGIRHDLPTIIRSCKDEAANKPSLGDSTLAKALREKRPTVSNSTAGPEIDQQAFTEPPKISMPLNIDCTLCDMEGGFDEVNEANLCPATHSWSPFATSTNAGSASSSKAKVEQPAGRRIQNFQSLDGLTAMISGSQTGVDAWDPCLTENMSTLVELPGPGVNMDEFEDSIPYELTDFDVNCFING</sequence>
<protein>
    <submittedName>
        <fullName evidence="2">Uncharacterized protein</fullName>
    </submittedName>
</protein>
<dbReference type="STRING" id="1448308.A0A2T2N8D2"/>
<evidence type="ECO:0000313" key="2">
    <source>
        <dbReference type="EMBL" id="PSN61721.1"/>
    </source>
</evidence>
<evidence type="ECO:0000256" key="1">
    <source>
        <dbReference type="SAM" id="MobiDB-lite"/>
    </source>
</evidence>
<organism evidence="2 3">
    <name type="scientific">Corynespora cassiicola Philippines</name>
    <dbReference type="NCBI Taxonomy" id="1448308"/>
    <lineage>
        <taxon>Eukaryota</taxon>
        <taxon>Fungi</taxon>
        <taxon>Dikarya</taxon>
        <taxon>Ascomycota</taxon>
        <taxon>Pezizomycotina</taxon>
        <taxon>Dothideomycetes</taxon>
        <taxon>Pleosporomycetidae</taxon>
        <taxon>Pleosporales</taxon>
        <taxon>Corynesporascaceae</taxon>
        <taxon>Corynespora</taxon>
    </lineage>
</organism>
<proteinExistence type="predicted"/>
<dbReference type="EMBL" id="KZ678143">
    <property type="protein sequence ID" value="PSN61721.1"/>
    <property type="molecule type" value="Genomic_DNA"/>
</dbReference>
<name>A0A2T2N8D2_CORCC</name>
<keyword evidence="3" id="KW-1185">Reference proteome</keyword>
<evidence type="ECO:0000313" key="3">
    <source>
        <dbReference type="Proteomes" id="UP000240883"/>
    </source>
</evidence>
<reference evidence="2 3" key="1">
    <citation type="journal article" date="2018" name="Front. Microbiol.">
        <title>Genome-Wide Analysis of Corynespora cassiicola Leaf Fall Disease Putative Effectors.</title>
        <authorList>
            <person name="Lopez D."/>
            <person name="Ribeiro S."/>
            <person name="Label P."/>
            <person name="Fumanal B."/>
            <person name="Venisse J.S."/>
            <person name="Kohler A."/>
            <person name="de Oliveira R.R."/>
            <person name="Labutti K."/>
            <person name="Lipzen A."/>
            <person name="Lail K."/>
            <person name="Bauer D."/>
            <person name="Ohm R.A."/>
            <person name="Barry K.W."/>
            <person name="Spatafora J."/>
            <person name="Grigoriev I.V."/>
            <person name="Martin F.M."/>
            <person name="Pujade-Renaud V."/>
        </authorList>
    </citation>
    <scope>NUCLEOTIDE SEQUENCE [LARGE SCALE GENOMIC DNA]</scope>
    <source>
        <strain evidence="2 3">Philippines</strain>
    </source>
</reference>